<gene>
    <name evidence="11" type="ORF">KP509_08G043800</name>
</gene>
<keyword evidence="3" id="KW-0813">Transport</keyword>
<dbReference type="Pfam" id="PF11744">
    <property type="entry name" value="ALMT"/>
    <property type="match status" value="1"/>
</dbReference>
<comment type="subcellular location">
    <subcellularLocation>
        <location evidence="1">Membrane</location>
        <topology evidence="1">Multi-pass membrane protein</topology>
    </subcellularLocation>
</comment>
<feature type="transmembrane region" description="Helical" evidence="10">
    <location>
        <begin position="149"/>
        <end position="167"/>
    </location>
</feature>
<evidence type="ECO:0008006" key="13">
    <source>
        <dbReference type="Google" id="ProtNLM"/>
    </source>
</evidence>
<dbReference type="InterPro" id="IPR020966">
    <property type="entry name" value="ALMT"/>
</dbReference>
<dbReference type="GO" id="GO:0016020">
    <property type="term" value="C:membrane"/>
    <property type="evidence" value="ECO:0007669"/>
    <property type="project" value="UniProtKB-SubCell"/>
</dbReference>
<dbReference type="AlphaFoldDB" id="A0A8T2UCR6"/>
<comment type="caution">
    <text evidence="11">The sequence shown here is derived from an EMBL/GenBank/DDBJ whole genome shotgun (WGS) entry which is preliminary data.</text>
</comment>
<feature type="transmembrane region" description="Helical" evidence="10">
    <location>
        <begin position="179"/>
        <end position="201"/>
    </location>
</feature>
<feature type="region of interest" description="Disordered" evidence="9">
    <location>
        <begin position="512"/>
        <end position="533"/>
    </location>
</feature>
<evidence type="ECO:0000256" key="9">
    <source>
        <dbReference type="SAM" id="MobiDB-lite"/>
    </source>
</evidence>
<accession>A0A8T2UCR6</accession>
<evidence type="ECO:0000256" key="2">
    <source>
        <dbReference type="ARBA" id="ARBA00007079"/>
    </source>
</evidence>
<evidence type="ECO:0000256" key="10">
    <source>
        <dbReference type="SAM" id="Phobius"/>
    </source>
</evidence>
<evidence type="ECO:0000313" key="11">
    <source>
        <dbReference type="EMBL" id="KAH7431345.1"/>
    </source>
</evidence>
<dbReference type="Proteomes" id="UP000825935">
    <property type="component" value="Chromosome 8"/>
</dbReference>
<evidence type="ECO:0000256" key="7">
    <source>
        <dbReference type="ARBA" id="ARBA00023136"/>
    </source>
</evidence>
<keyword evidence="4 10" id="KW-0812">Transmembrane</keyword>
<feature type="transmembrane region" description="Helical" evidence="10">
    <location>
        <begin position="68"/>
        <end position="88"/>
    </location>
</feature>
<keyword evidence="6" id="KW-0406">Ion transport</keyword>
<feature type="transmembrane region" description="Helical" evidence="10">
    <location>
        <begin position="118"/>
        <end position="137"/>
    </location>
</feature>
<evidence type="ECO:0000256" key="5">
    <source>
        <dbReference type="ARBA" id="ARBA00022989"/>
    </source>
</evidence>
<feature type="transmembrane region" description="Helical" evidence="10">
    <location>
        <begin position="42"/>
        <end position="62"/>
    </location>
</feature>
<evidence type="ECO:0000256" key="6">
    <source>
        <dbReference type="ARBA" id="ARBA00023065"/>
    </source>
</evidence>
<keyword evidence="5 10" id="KW-1133">Transmembrane helix</keyword>
<proteinExistence type="inferred from homology"/>
<dbReference type="GO" id="GO:0015743">
    <property type="term" value="P:malate transport"/>
    <property type="evidence" value="ECO:0007669"/>
    <property type="project" value="InterPro"/>
</dbReference>
<evidence type="ECO:0000256" key="4">
    <source>
        <dbReference type="ARBA" id="ARBA00022692"/>
    </source>
</evidence>
<dbReference type="OrthoDB" id="68611at2759"/>
<sequence>MDDLGASTPFLNKYAQKVSLCRRILRSIWHFLSKEPAKSIHALKMAIAFTLAFLLALIELPYSVFGDHIIWAIMTVIVVFEFTIGATFSKGVNRGIGTLLAGLLAVVIGELASLGKGIVHPIMVGACAFITGAMVTYGKLWPTMKPYEYGFRIFLITFSYIMVAEYRQSDPIRMAVNRFFIILLGAVIGISVNVFVLPLWAGDELHEIISKNFNSLADSLEVCVNEYLRGAVLERVPTKILMGLAADDPVYEGYRSTLISAAKEESLATFASWEPPHGRFWKFRYPWQNYVKVGAILRHCTYSIVALHACLRSAIQAPVQVRSLFRDEIFAVSQACALAFRKLGGQVSLMQKSDGMAIMSGVHRAVEQLQESLYLRSYLLVRPETGILEQKLTEELPLSVIPEIKKSEVDMEVAGRFNPTALGIAVKPESPLELNRRQYKRLYSWPHREVDDYKFTKDSVLQQKVRVLESASAMSLGTFATLLVEVAMRLDYLVDAVDELGELAGFREVVKEQSNGPEQQGEENGTNHSMFVL</sequence>
<reference evidence="11" key="1">
    <citation type="submission" date="2021-08" db="EMBL/GenBank/DDBJ databases">
        <title>WGS assembly of Ceratopteris richardii.</title>
        <authorList>
            <person name="Marchant D.B."/>
            <person name="Chen G."/>
            <person name="Jenkins J."/>
            <person name="Shu S."/>
            <person name="Leebens-Mack J."/>
            <person name="Grimwood J."/>
            <person name="Schmutz J."/>
            <person name="Soltis P."/>
            <person name="Soltis D."/>
            <person name="Chen Z.-H."/>
        </authorList>
    </citation>
    <scope>NUCLEOTIDE SEQUENCE</scope>
    <source>
        <strain evidence="11">Whitten #5841</strain>
        <tissue evidence="11">Leaf</tissue>
    </source>
</reference>
<comment type="similarity">
    <text evidence="2">Belongs to the aromatic acid exporter (TC 2.A.85) family.</text>
</comment>
<keyword evidence="7 10" id="KW-0472">Membrane</keyword>
<dbReference type="PANTHER" id="PTHR31086">
    <property type="entry name" value="ALUMINUM-ACTIVATED MALATE TRANSPORTER 10"/>
    <property type="match status" value="1"/>
</dbReference>
<dbReference type="GO" id="GO:0034220">
    <property type="term" value="P:monoatomic ion transmembrane transport"/>
    <property type="evidence" value="ECO:0007669"/>
    <property type="project" value="UniProtKB-KW"/>
</dbReference>
<name>A0A8T2UCR6_CERRI</name>
<protein>
    <recommendedName>
        <fullName evidence="13">Aluminum-activated malate transporter</fullName>
    </recommendedName>
</protein>
<keyword evidence="12" id="KW-1185">Reference proteome</keyword>
<dbReference type="OMA" id="NREANYS"/>
<dbReference type="EMBL" id="CM035413">
    <property type="protein sequence ID" value="KAH7431345.1"/>
    <property type="molecule type" value="Genomic_DNA"/>
</dbReference>
<evidence type="ECO:0000313" key="12">
    <source>
        <dbReference type="Proteomes" id="UP000825935"/>
    </source>
</evidence>
<keyword evidence="8" id="KW-0407">Ion channel</keyword>
<evidence type="ECO:0000256" key="3">
    <source>
        <dbReference type="ARBA" id="ARBA00022448"/>
    </source>
</evidence>
<feature type="transmembrane region" description="Helical" evidence="10">
    <location>
        <begin position="95"/>
        <end position="112"/>
    </location>
</feature>
<evidence type="ECO:0000256" key="1">
    <source>
        <dbReference type="ARBA" id="ARBA00004141"/>
    </source>
</evidence>
<evidence type="ECO:0000256" key="8">
    <source>
        <dbReference type="ARBA" id="ARBA00023303"/>
    </source>
</evidence>
<organism evidence="11 12">
    <name type="scientific">Ceratopteris richardii</name>
    <name type="common">Triangle waterfern</name>
    <dbReference type="NCBI Taxonomy" id="49495"/>
    <lineage>
        <taxon>Eukaryota</taxon>
        <taxon>Viridiplantae</taxon>
        <taxon>Streptophyta</taxon>
        <taxon>Embryophyta</taxon>
        <taxon>Tracheophyta</taxon>
        <taxon>Polypodiopsida</taxon>
        <taxon>Polypodiidae</taxon>
        <taxon>Polypodiales</taxon>
        <taxon>Pteridineae</taxon>
        <taxon>Pteridaceae</taxon>
        <taxon>Parkerioideae</taxon>
        <taxon>Ceratopteris</taxon>
    </lineage>
</organism>